<comment type="caution">
    <text evidence="2">The sequence shown here is derived from an EMBL/GenBank/DDBJ whole genome shotgun (WGS) entry which is preliminary data.</text>
</comment>
<protein>
    <recommendedName>
        <fullName evidence="4">Asp/Glu/hydantoin racemase</fullName>
    </recommendedName>
</protein>
<name>A0A642VDR7_9ASCO</name>
<dbReference type="EMBL" id="SWFS01000028">
    <property type="protein sequence ID" value="KAA8917532.1"/>
    <property type="molecule type" value="Genomic_DNA"/>
</dbReference>
<organism evidence="2 3">
    <name type="scientific">Trichomonascus ciferrii</name>
    <dbReference type="NCBI Taxonomy" id="44093"/>
    <lineage>
        <taxon>Eukaryota</taxon>
        <taxon>Fungi</taxon>
        <taxon>Dikarya</taxon>
        <taxon>Ascomycota</taxon>
        <taxon>Saccharomycotina</taxon>
        <taxon>Dipodascomycetes</taxon>
        <taxon>Dipodascales</taxon>
        <taxon>Trichomonascaceae</taxon>
        <taxon>Trichomonascus</taxon>
        <taxon>Trichomonascus ciferrii complex</taxon>
    </lineage>
</organism>
<evidence type="ECO:0000256" key="1">
    <source>
        <dbReference type="ARBA" id="ARBA00038414"/>
    </source>
</evidence>
<dbReference type="GO" id="GO:0047661">
    <property type="term" value="F:amino-acid racemase activity"/>
    <property type="evidence" value="ECO:0007669"/>
    <property type="project" value="InterPro"/>
</dbReference>
<dbReference type="Pfam" id="PF01177">
    <property type="entry name" value="Asp_Glu_race"/>
    <property type="match status" value="1"/>
</dbReference>
<dbReference type="PANTHER" id="PTHR28047">
    <property type="entry name" value="PROTEIN DCG1"/>
    <property type="match status" value="1"/>
</dbReference>
<dbReference type="InterPro" id="IPR015942">
    <property type="entry name" value="Asp/Glu/hydantoin_racemase"/>
</dbReference>
<keyword evidence="3" id="KW-1185">Reference proteome</keyword>
<dbReference type="Gene3D" id="3.40.50.12500">
    <property type="match status" value="1"/>
</dbReference>
<evidence type="ECO:0000313" key="2">
    <source>
        <dbReference type="EMBL" id="KAA8917532.1"/>
    </source>
</evidence>
<dbReference type="Proteomes" id="UP000761534">
    <property type="component" value="Unassembled WGS sequence"/>
</dbReference>
<sequence length="228" mass="24302">MSSPSILIINPNSSKSVTENLKQILQPPSDVTYSFFTAPSGPAQVDSFTTEVESASVCIKALEPLLSEHDGFLVGCYGDHPLIYLLRERTNKPVLGIFQATVLQSLAYGTGKFAVVTTAKRWEAALDEGVLALLGSHHNYAGTFSTGLGVLELHSAPQELVKERIVEATQKALSNDAKILILGCAGMSGMEEIVAEQAGEGIRILDAVVSGCELIVGMVRSDMHAKSK</sequence>
<dbReference type="AlphaFoldDB" id="A0A642VDR7"/>
<proteinExistence type="inferred from homology"/>
<dbReference type="InterPro" id="IPR052186">
    <property type="entry name" value="Hydantoin_racemase-like"/>
</dbReference>
<evidence type="ECO:0008006" key="4">
    <source>
        <dbReference type="Google" id="ProtNLM"/>
    </source>
</evidence>
<reference evidence="2" key="1">
    <citation type="journal article" date="2019" name="G3 (Bethesda)">
        <title>Genome Assemblies of Two Rare Opportunistic Yeast Pathogens: Diutina rugosa (syn. Candida rugosa) and Trichomonascus ciferrii (syn. Candida ciferrii).</title>
        <authorList>
            <person name="Mixao V."/>
            <person name="Saus E."/>
            <person name="Hansen A.P."/>
            <person name="Lass-Florl C."/>
            <person name="Gabaldon T."/>
        </authorList>
    </citation>
    <scope>NUCLEOTIDE SEQUENCE</scope>
    <source>
        <strain evidence="2">CBS 4856</strain>
    </source>
</reference>
<dbReference type="InterPro" id="IPR053714">
    <property type="entry name" value="Iso_Racemase_Enz_sf"/>
</dbReference>
<accession>A0A642VDR7</accession>
<dbReference type="VEuPathDB" id="FungiDB:TRICI_000315"/>
<evidence type="ECO:0000313" key="3">
    <source>
        <dbReference type="Proteomes" id="UP000761534"/>
    </source>
</evidence>
<dbReference type="PANTHER" id="PTHR28047:SF5">
    <property type="entry name" value="PROTEIN DCG1"/>
    <property type="match status" value="1"/>
</dbReference>
<comment type="similarity">
    <text evidence="1">Belongs to the HyuE racemase family.</text>
</comment>
<dbReference type="OrthoDB" id="412018at2759"/>
<gene>
    <name evidence="2" type="ORF">TRICI_000315</name>
</gene>